<feature type="region of interest" description="Disordered" evidence="1">
    <location>
        <begin position="1"/>
        <end position="81"/>
    </location>
</feature>
<dbReference type="PANTHER" id="PTHR38758">
    <property type="entry name" value="PUTATIVE-RELATED"/>
    <property type="match status" value="1"/>
</dbReference>
<keyword evidence="3" id="KW-1185">Reference proteome</keyword>
<feature type="compositionally biased region" description="Acidic residues" evidence="1">
    <location>
        <begin position="632"/>
        <end position="649"/>
    </location>
</feature>
<name>A0A6G0Z2M7_APHCR</name>
<evidence type="ECO:0000256" key="1">
    <source>
        <dbReference type="SAM" id="MobiDB-lite"/>
    </source>
</evidence>
<feature type="compositionally biased region" description="Polar residues" evidence="1">
    <location>
        <begin position="285"/>
        <end position="304"/>
    </location>
</feature>
<feature type="compositionally biased region" description="Basic and acidic residues" evidence="1">
    <location>
        <begin position="527"/>
        <end position="537"/>
    </location>
</feature>
<feature type="compositionally biased region" description="Low complexity" evidence="1">
    <location>
        <begin position="1"/>
        <end position="16"/>
    </location>
</feature>
<feature type="region of interest" description="Disordered" evidence="1">
    <location>
        <begin position="285"/>
        <end position="311"/>
    </location>
</feature>
<feature type="region of interest" description="Disordered" evidence="1">
    <location>
        <begin position="511"/>
        <end position="558"/>
    </location>
</feature>
<comment type="caution">
    <text evidence="2">The sequence shown here is derived from an EMBL/GenBank/DDBJ whole genome shotgun (WGS) entry which is preliminary data.</text>
</comment>
<gene>
    <name evidence="2" type="ORF">FWK35_00022718</name>
</gene>
<dbReference type="OrthoDB" id="8194914at2759"/>
<evidence type="ECO:0000313" key="2">
    <source>
        <dbReference type="EMBL" id="KAF0764896.1"/>
    </source>
</evidence>
<organism evidence="2 3">
    <name type="scientific">Aphis craccivora</name>
    <name type="common">Cowpea aphid</name>
    <dbReference type="NCBI Taxonomy" id="307492"/>
    <lineage>
        <taxon>Eukaryota</taxon>
        <taxon>Metazoa</taxon>
        <taxon>Ecdysozoa</taxon>
        <taxon>Arthropoda</taxon>
        <taxon>Hexapoda</taxon>
        <taxon>Insecta</taxon>
        <taxon>Pterygota</taxon>
        <taxon>Neoptera</taxon>
        <taxon>Paraneoptera</taxon>
        <taxon>Hemiptera</taxon>
        <taxon>Sternorrhyncha</taxon>
        <taxon>Aphidomorpha</taxon>
        <taxon>Aphidoidea</taxon>
        <taxon>Aphididae</taxon>
        <taxon>Aphidini</taxon>
        <taxon>Aphis</taxon>
        <taxon>Aphis</taxon>
    </lineage>
</organism>
<reference evidence="2 3" key="1">
    <citation type="submission" date="2019-08" db="EMBL/GenBank/DDBJ databases">
        <title>Whole genome of Aphis craccivora.</title>
        <authorList>
            <person name="Voronova N.V."/>
            <person name="Shulinski R.S."/>
            <person name="Bandarenka Y.V."/>
            <person name="Zhorov D.G."/>
            <person name="Warner D."/>
        </authorList>
    </citation>
    <scope>NUCLEOTIDE SEQUENCE [LARGE SCALE GENOMIC DNA]</scope>
    <source>
        <strain evidence="2">180601</strain>
        <tissue evidence="2">Whole Body</tissue>
    </source>
</reference>
<keyword evidence="2" id="KW-0648">Protein biosynthesis</keyword>
<feature type="compositionally biased region" description="Polar residues" evidence="1">
    <location>
        <begin position="38"/>
        <end position="56"/>
    </location>
</feature>
<feature type="region of interest" description="Disordered" evidence="1">
    <location>
        <begin position="583"/>
        <end position="649"/>
    </location>
</feature>
<dbReference type="EMBL" id="VUJU01001524">
    <property type="protein sequence ID" value="KAF0764896.1"/>
    <property type="molecule type" value="Genomic_DNA"/>
</dbReference>
<accession>A0A6G0Z2M7</accession>
<protein>
    <submittedName>
        <fullName evidence="2">Eukaryotic translation initiation factor 5B-like</fullName>
    </submittedName>
</protein>
<feature type="compositionally biased region" description="Basic and acidic residues" evidence="1">
    <location>
        <begin position="597"/>
        <end position="607"/>
    </location>
</feature>
<keyword evidence="2" id="KW-0396">Initiation factor</keyword>
<feature type="compositionally biased region" description="Low complexity" evidence="1">
    <location>
        <begin position="61"/>
        <end position="72"/>
    </location>
</feature>
<feature type="compositionally biased region" description="Basic and acidic residues" evidence="1">
    <location>
        <begin position="20"/>
        <end position="35"/>
    </location>
</feature>
<dbReference type="PANTHER" id="PTHR38758:SF1">
    <property type="entry name" value="PROTEIN, PUTATIVE-RELATED"/>
    <property type="match status" value="1"/>
</dbReference>
<proteinExistence type="predicted"/>
<feature type="region of interest" description="Disordered" evidence="1">
    <location>
        <begin position="150"/>
        <end position="169"/>
    </location>
</feature>
<sequence>MSTPSRYSVSSSYSTPAPVETRRQYEYHTEQRIESSGRPGSSYTTEKVTRTSSSSDGRPGGYHSSYSTTTSGRLPGGTPTYRHYSYRAHQVYQTSTTPTPFILTPSLSTGKPSPNVLPYNGYPYTHHHYVPLHRRSAATIHGVLDRIEHRPRSHPSYDPTDEYLNSRSSTNFDDVTRDIRAQTAGLLKQVYTPTIRPKISSVSNGYGSELPVSQRIESDAYIEKILSDSDSYRRDNNIGKGHLACVSYAGGKAYPRRRPHLSKEVDDNITMLSYYNKTREAVAASSTNPTVKVNNTDNSGNNYRGKNFGDDNKYNFNKNESTPNKNLAAEKEATRLVAEKETTRILAEEKVAKEEAARLAAEEEAARVAAEDEAARVAAEEEAARVAARVAAEKEAARIAAEEEAARIAAEEETARLAAEEEAARIAAEEAAARVAAEEEAARLAAEEEAARIAAEEAAARVAAEEEAARVAAEEEAARVAAEEEAARVVAEEEAARSALEKNVEETQQVVEETEEEIDQSEQQTDLYEKIEDKSSESQETNAAAIAQSSTITTSTEIINEDEGGVKTTAVFQRTIKQTTTITSSTSVVSENDDDDTNTKVEIHEIVEENCESGEDEHDTENLDAAQAEGQESSEEEDESEEEEESEEE</sequence>
<dbReference type="Proteomes" id="UP000478052">
    <property type="component" value="Unassembled WGS sequence"/>
</dbReference>
<dbReference type="GO" id="GO:0003743">
    <property type="term" value="F:translation initiation factor activity"/>
    <property type="evidence" value="ECO:0007669"/>
    <property type="project" value="UniProtKB-KW"/>
</dbReference>
<feature type="compositionally biased region" description="Acidic residues" evidence="1">
    <location>
        <begin position="608"/>
        <end position="619"/>
    </location>
</feature>
<dbReference type="AlphaFoldDB" id="A0A6G0Z2M7"/>
<evidence type="ECO:0000313" key="3">
    <source>
        <dbReference type="Proteomes" id="UP000478052"/>
    </source>
</evidence>
<feature type="compositionally biased region" description="Low complexity" evidence="1">
    <location>
        <begin position="543"/>
        <end position="558"/>
    </location>
</feature>